<evidence type="ECO:0000313" key="1">
    <source>
        <dbReference type="EMBL" id="KAL3310308.1"/>
    </source>
</evidence>
<reference evidence="1 2" key="1">
    <citation type="submission" date="2024-11" db="EMBL/GenBank/DDBJ databases">
        <title>Adaptive evolution of stress response genes in parasites aligns with host niche diversity.</title>
        <authorList>
            <person name="Hahn C."/>
            <person name="Resl P."/>
        </authorList>
    </citation>
    <scope>NUCLEOTIDE SEQUENCE [LARGE SCALE GENOMIC DNA]</scope>
    <source>
        <strain evidence="1">EGGRZ-B1_66</strain>
        <tissue evidence="1">Body</tissue>
    </source>
</reference>
<dbReference type="AlphaFoldDB" id="A0ABD2PTB8"/>
<protein>
    <submittedName>
        <fullName evidence="1">Uncharacterized protein</fullName>
    </submittedName>
</protein>
<dbReference type="EMBL" id="JBJKFK010003067">
    <property type="protein sequence ID" value="KAL3310308.1"/>
    <property type="molecule type" value="Genomic_DNA"/>
</dbReference>
<sequence>MSLQLDEEVEDGAERIPIEILRVPVTEFESKTYRRASSATDISEEPERFSTGISILNADRLPRFLVVRNSVKLSPQSNLLLRRQPKMTVSRGVQCYGGDAHQPSLLIHKRCGTVTQEQPQLLTVPQRTSQLAPDTLPDKLVTNEAIKRMNSLVTRRLSIEQSVLNNLFLLQ</sequence>
<evidence type="ECO:0000313" key="2">
    <source>
        <dbReference type="Proteomes" id="UP001626550"/>
    </source>
</evidence>
<dbReference type="Proteomes" id="UP001626550">
    <property type="component" value="Unassembled WGS sequence"/>
</dbReference>
<proteinExistence type="predicted"/>
<organism evidence="1 2">
    <name type="scientific">Cichlidogyrus casuarinus</name>
    <dbReference type="NCBI Taxonomy" id="1844966"/>
    <lineage>
        <taxon>Eukaryota</taxon>
        <taxon>Metazoa</taxon>
        <taxon>Spiralia</taxon>
        <taxon>Lophotrochozoa</taxon>
        <taxon>Platyhelminthes</taxon>
        <taxon>Monogenea</taxon>
        <taxon>Monopisthocotylea</taxon>
        <taxon>Dactylogyridea</taxon>
        <taxon>Ancyrocephalidae</taxon>
        <taxon>Cichlidogyrus</taxon>
    </lineage>
</organism>
<gene>
    <name evidence="1" type="ORF">Ciccas_011129</name>
</gene>
<accession>A0ABD2PTB8</accession>
<keyword evidence="2" id="KW-1185">Reference proteome</keyword>
<comment type="caution">
    <text evidence="1">The sequence shown here is derived from an EMBL/GenBank/DDBJ whole genome shotgun (WGS) entry which is preliminary data.</text>
</comment>
<name>A0ABD2PTB8_9PLAT</name>